<evidence type="ECO:0000313" key="3">
    <source>
        <dbReference type="Proteomes" id="UP001216390"/>
    </source>
</evidence>
<dbReference type="KEGG" id="ima:PO878_04560"/>
<dbReference type="InterPro" id="IPR008972">
    <property type="entry name" value="Cupredoxin"/>
</dbReference>
<dbReference type="Pfam" id="PF13473">
    <property type="entry name" value="Cupredoxin_1"/>
    <property type="match status" value="1"/>
</dbReference>
<evidence type="ECO:0000313" key="2">
    <source>
        <dbReference type="EMBL" id="WCO67995.1"/>
    </source>
</evidence>
<dbReference type="Proteomes" id="UP001216390">
    <property type="component" value="Chromosome"/>
</dbReference>
<protein>
    <submittedName>
        <fullName evidence="2">Cupredoxin domain-containing protein</fullName>
    </submittedName>
</protein>
<dbReference type="InterPro" id="IPR028096">
    <property type="entry name" value="EfeO_Cupredoxin"/>
</dbReference>
<feature type="domain" description="EfeO-type cupredoxin-like" evidence="1">
    <location>
        <begin position="47"/>
        <end position="132"/>
    </location>
</feature>
<dbReference type="Gene3D" id="2.60.40.420">
    <property type="entry name" value="Cupredoxins - blue copper proteins"/>
    <property type="match status" value="1"/>
</dbReference>
<dbReference type="InterPro" id="IPR006311">
    <property type="entry name" value="TAT_signal"/>
</dbReference>
<dbReference type="AlphaFoldDB" id="A0AAE9Y782"/>
<accession>A0AAE9Y782</accession>
<reference evidence="2" key="1">
    <citation type="submission" date="2023-01" db="EMBL/GenBank/DDBJ databases">
        <title>The diversity of Class Acidimicrobiia in South China Sea sediment environments and the proposal of Iamia marina sp. nov., a novel species of the genus Iamia.</title>
        <authorList>
            <person name="He Y."/>
            <person name="Tian X."/>
        </authorList>
    </citation>
    <scope>NUCLEOTIDE SEQUENCE</scope>
    <source>
        <strain evidence="2">DSM 19957</strain>
    </source>
</reference>
<name>A0AAE9Y782_9ACTN</name>
<keyword evidence="3" id="KW-1185">Reference proteome</keyword>
<dbReference type="SUPFAM" id="SSF49503">
    <property type="entry name" value="Cupredoxins"/>
    <property type="match status" value="1"/>
</dbReference>
<organism evidence="2 3">
    <name type="scientific">Iamia majanohamensis</name>
    <dbReference type="NCBI Taxonomy" id="467976"/>
    <lineage>
        <taxon>Bacteria</taxon>
        <taxon>Bacillati</taxon>
        <taxon>Actinomycetota</taxon>
        <taxon>Acidimicrobiia</taxon>
        <taxon>Acidimicrobiales</taxon>
        <taxon>Iamiaceae</taxon>
        <taxon>Iamia</taxon>
    </lineage>
</organism>
<dbReference type="RefSeq" id="WP_272737512.1">
    <property type="nucleotide sequence ID" value="NZ_CP116942.1"/>
</dbReference>
<evidence type="ECO:0000259" key="1">
    <source>
        <dbReference type="Pfam" id="PF13473"/>
    </source>
</evidence>
<sequence>MLDPDDSTSLVPRRRFLAMLSGAVVTAALAGCGDDEQPAAPSGPPVRNFTIVAQNIAWDRDAFTVPAGTEVTATIDNRDVKVEHNLHIRAPGDPKSPLEDGPSTQVLRFTIDEPGTYDFLCDAHPMMDGVIHVV</sequence>
<dbReference type="EMBL" id="CP116942">
    <property type="protein sequence ID" value="WCO67995.1"/>
    <property type="molecule type" value="Genomic_DNA"/>
</dbReference>
<proteinExistence type="predicted"/>
<gene>
    <name evidence="2" type="ORF">PO878_04560</name>
</gene>
<dbReference type="PROSITE" id="PS51318">
    <property type="entry name" value="TAT"/>
    <property type="match status" value="1"/>
</dbReference>